<dbReference type="SUPFAM" id="SSF55729">
    <property type="entry name" value="Acyl-CoA N-acyltransferases (Nat)"/>
    <property type="match status" value="1"/>
</dbReference>
<dbReference type="EMBL" id="JBHEZX010000002">
    <property type="protein sequence ID" value="MFC1408568.1"/>
    <property type="molecule type" value="Genomic_DNA"/>
</dbReference>
<dbReference type="PROSITE" id="PS51186">
    <property type="entry name" value="GNAT"/>
    <property type="match status" value="1"/>
</dbReference>
<proteinExistence type="predicted"/>
<dbReference type="PANTHER" id="PTHR43441">
    <property type="entry name" value="RIBOSOMAL-PROTEIN-SERINE ACETYLTRANSFERASE"/>
    <property type="match status" value="1"/>
</dbReference>
<dbReference type="PANTHER" id="PTHR43441:SF6">
    <property type="entry name" value="N-ACETYLTRANSFERASE DOMAIN-CONTAINING PROTEIN"/>
    <property type="match status" value="1"/>
</dbReference>
<organism evidence="2 3">
    <name type="scientific">Streptacidiphilus alkalitolerans</name>
    <dbReference type="NCBI Taxonomy" id="3342712"/>
    <lineage>
        <taxon>Bacteria</taxon>
        <taxon>Bacillati</taxon>
        <taxon>Actinomycetota</taxon>
        <taxon>Actinomycetes</taxon>
        <taxon>Kitasatosporales</taxon>
        <taxon>Streptomycetaceae</taxon>
        <taxon>Streptacidiphilus</taxon>
    </lineage>
</organism>
<comment type="caution">
    <text evidence="2">The sequence shown here is derived from an EMBL/GenBank/DDBJ whole genome shotgun (WGS) entry which is preliminary data.</text>
</comment>
<dbReference type="InterPro" id="IPR051908">
    <property type="entry name" value="Ribosomal_N-acetyltransferase"/>
</dbReference>
<keyword evidence="2" id="KW-0808">Transferase</keyword>
<sequence>MNTEIHLRPVTRDDLAVLATLNNTGPEMASTFGWFGWTDPAGLTRRWEGNGLLTPDSGHLVVAEGEAMLGLVSWHRSPQGPLNHSWNIGVGILPEARGRGVGTAAQRMLVRYLFAHTQVNRIDANTDVTNVAEQRALEKAGFTREGVLRGAQFRNGKYHDMVLFSILRHEVPVE</sequence>
<dbReference type="InterPro" id="IPR016181">
    <property type="entry name" value="Acyl_CoA_acyltransferase"/>
</dbReference>
<dbReference type="Pfam" id="PF13302">
    <property type="entry name" value="Acetyltransf_3"/>
    <property type="match status" value="1"/>
</dbReference>
<feature type="domain" description="N-acetyltransferase" evidence="1">
    <location>
        <begin position="5"/>
        <end position="169"/>
    </location>
</feature>
<accession>A0ABV6V4H9</accession>
<dbReference type="RefSeq" id="WP_380502646.1">
    <property type="nucleotide sequence ID" value="NZ_JBHEZX010000002.1"/>
</dbReference>
<keyword evidence="3" id="KW-1185">Reference proteome</keyword>
<reference evidence="2 3" key="1">
    <citation type="submission" date="2024-09" db="EMBL/GenBank/DDBJ databases">
        <authorList>
            <person name="Lee S.D."/>
        </authorList>
    </citation>
    <scope>NUCLEOTIDE SEQUENCE [LARGE SCALE GENOMIC DNA]</scope>
    <source>
        <strain evidence="2 3">N1-1</strain>
    </source>
</reference>
<evidence type="ECO:0000313" key="3">
    <source>
        <dbReference type="Proteomes" id="UP001592582"/>
    </source>
</evidence>
<keyword evidence="2" id="KW-0012">Acyltransferase</keyword>
<dbReference type="CDD" id="cd04301">
    <property type="entry name" value="NAT_SF"/>
    <property type="match status" value="1"/>
</dbReference>
<dbReference type="EC" id="2.3.-.-" evidence="2"/>
<dbReference type="Proteomes" id="UP001592582">
    <property type="component" value="Unassembled WGS sequence"/>
</dbReference>
<evidence type="ECO:0000313" key="2">
    <source>
        <dbReference type="EMBL" id="MFC1408568.1"/>
    </source>
</evidence>
<dbReference type="GO" id="GO:0016746">
    <property type="term" value="F:acyltransferase activity"/>
    <property type="evidence" value="ECO:0007669"/>
    <property type="project" value="UniProtKB-KW"/>
</dbReference>
<name>A0ABV6V4H9_9ACTN</name>
<evidence type="ECO:0000259" key="1">
    <source>
        <dbReference type="PROSITE" id="PS51186"/>
    </source>
</evidence>
<dbReference type="Gene3D" id="3.40.630.30">
    <property type="match status" value="1"/>
</dbReference>
<gene>
    <name evidence="2" type="ORF">ACEZDG_04670</name>
</gene>
<protein>
    <submittedName>
        <fullName evidence="2">GNAT family N-acetyltransferase</fullName>
        <ecNumber evidence="2">2.3.-.-</ecNumber>
    </submittedName>
</protein>
<dbReference type="InterPro" id="IPR000182">
    <property type="entry name" value="GNAT_dom"/>
</dbReference>